<keyword evidence="2" id="KW-0175">Coiled coil</keyword>
<evidence type="ECO:0000313" key="5">
    <source>
        <dbReference type="EMBL" id="CAI3990859.1"/>
    </source>
</evidence>
<dbReference type="OrthoDB" id="425962at2759"/>
<dbReference type="EMBL" id="CAMXCT020001524">
    <property type="protein sequence ID" value="CAL1144234.1"/>
    <property type="molecule type" value="Genomic_DNA"/>
</dbReference>
<dbReference type="PROSITE" id="PS50158">
    <property type="entry name" value="ZF_CCHC"/>
    <property type="match status" value="1"/>
</dbReference>
<feature type="region of interest" description="Disordered" evidence="3">
    <location>
        <begin position="316"/>
        <end position="353"/>
    </location>
</feature>
<dbReference type="InterPro" id="IPR001878">
    <property type="entry name" value="Znf_CCHC"/>
</dbReference>
<dbReference type="InterPro" id="IPR036875">
    <property type="entry name" value="Znf_CCHC_sf"/>
</dbReference>
<proteinExistence type="predicted"/>
<dbReference type="GO" id="GO:0004190">
    <property type="term" value="F:aspartic-type endopeptidase activity"/>
    <property type="evidence" value="ECO:0007669"/>
    <property type="project" value="InterPro"/>
</dbReference>
<accession>A0A9P1FV93</accession>
<dbReference type="Pfam" id="PF00098">
    <property type="entry name" value="zf-CCHC"/>
    <property type="match status" value="1"/>
</dbReference>
<gene>
    <name evidence="5" type="ORF">C1SCF055_LOCUS17811</name>
</gene>
<evidence type="ECO:0000256" key="1">
    <source>
        <dbReference type="PROSITE-ProRule" id="PRU00047"/>
    </source>
</evidence>
<evidence type="ECO:0000313" key="7">
    <source>
        <dbReference type="Proteomes" id="UP001152797"/>
    </source>
</evidence>
<keyword evidence="1" id="KW-0479">Metal-binding</keyword>
<dbReference type="GO" id="GO:0006508">
    <property type="term" value="P:proteolysis"/>
    <property type="evidence" value="ECO:0007669"/>
    <property type="project" value="InterPro"/>
</dbReference>
<dbReference type="Proteomes" id="UP001152797">
    <property type="component" value="Unassembled WGS sequence"/>
</dbReference>
<protein>
    <recommendedName>
        <fullName evidence="4">CCHC-type domain-containing protein</fullName>
    </recommendedName>
</protein>
<evidence type="ECO:0000259" key="4">
    <source>
        <dbReference type="PROSITE" id="PS50158"/>
    </source>
</evidence>
<dbReference type="AlphaFoldDB" id="A0A9P1FV93"/>
<dbReference type="PROSITE" id="PS00141">
    <property type="entry name" value="ASP_PROTEASE"/>
    <property type="match status" value="1"/>
</dbReference>
<dbReference type="InterPro" id="IPR001969">
    <property type="entry name" value="Aspartic_peptidase_AS"/>
</dbReference>
<keyword evidence="1" id="KW-0862">Zinc</keyword>
<dbReference type="EMBL" id="CAMXCT010001524">
    <property type="protein sequence ID" value="CAI3990859.1"/>
    <property type="molecule type" value="Genomic_DNA"/>
</dbReference>
<keyword evidence="7" id="KW-1185">Reference proteome</keyword>
<evidence type="ECO:0000256" key="3">
    <source>
        <dbReference type="SAM" id="MobiDB-lite"/>
    </source>
</evidence>
<feature type="compositionally biased region" description="Basic and acidic residues" evidence="3">
    <location>
        <begin position="323"/>
        <end position="335"/>
    </location>
</feature>
<dbReference type="EMBL" id="CAMXCT030001524">
    <property type="protein sequence ID" value="CAL4778171.1"/>
    <property type="molecule type" value="Genomic_DNA"/>
</dbReference>
<dbReference type="GO" id="GO:0003676">
    <property type="term" value="F:nucleic acid binding"/>
    <property type="evidence" value="ECO:0007669"/>
    <property type="project" value="InterPro"/>
</dbReference>
<feature type="domain" description="CCHC-type" evidence="4">
    <location>
        <begin position="211"/>
        <end position="225"/>
    </location>
</feature>
<dbReference type="SUPFAM" id="SSF57756">
    <property type="entry name" value="Retrovirus zinc finger-like domains"/>
    <property type="match status" value="1"/>
</dbReference>
<feature type="coiled-coil region" evidence="2">
    <location>
        <begin position="563"/>
        <end position="590"/>
    </location>
</feature>
<organism evidence="5">
    <name type="scientific">Cladocopium goreaui</name>
    <dbReference type="NCBI Taxonomy" id="2562237"/>
    <lineage>
        <taxon>Eukaryota</taxon>
        <taxon>Sar</taxon>
        <taxon>Alveolata</taxon>
        <taxon>Dinophyceae</taxon>
        <taxon>Suessiales</taxon>
        <taxon>Symbiodiniaceae</taxon>
        <taxon>Cladocopium</taxon>
    </lineage>
</organism>
<evidence type="ECO:0000313" key="6">
    <source>
        <dbReference type="EMBL" id="CAL4778171.1"/>
    </source>
</evidence>
<sequence length="711" mass="80360">MEANFTELLSRHTTLEEVQAYVLLRQSTLSAEDKKRILLEHEGELKYKPVVKSFRLLGSRFFNEFQTGRTNQRTKVYDANFLDTSESHDAASSHDAGTYERAYFTHASSDDAEPELDQEFIDALVAQDDADAMTVATFEGEFEEFLQDTPEMFEALTTYIEARSKLIEKKKSRGFWPVKGKNKHGKGKGKGFGKRSKDRDALLQKIARSHCRRCGALGHWKAECPLASGAEKSNAPPSTASANVVMDERPQEVFATAGDVNEVFSEDDDEAYVMPSVETSLQFRSCHAECFVLTHECKSLGINNLSQRMSSFNSKRVQGFSKKSQDTHAPTESKRFQTLPRKATDDSSSDQAPVASRSCRFSETFASEQVYSSLETFCTHAILDTGASRCIIGDRTLKRLQKSLPTEISDRFRKQDSQVKFRFGNNQSLTSMYAIQIPLKHKEQKKLWLSVEVVPGATPFLFSKKAFKMLHGSLDSRTDQCFMRKVQEGPIKLVTSPTGLYLINMIDICVRSETALFQEPANDIPVNSAIIHLLTLLLQIFVHQLEKQEVITETEIETDPQIYGQLQEMMNQINMQKTALENLKDELMVQKKPNERKNRGPTMGAGPGASEIEEVVIQQNIQMTPVNEPNNRGAPPVPTMPLPGNLTLEEWGSNVISFGRKHKGKSFEAVMRQDPGYFHWSLARYSSLMPEQQDFVRFGQLWMTRGKRAKF</sequence>
<keyword evidence="1" id="KW-0863">Zinc-finger</keyword>
<reference evidence="6 7" key="2">
    <citation type="submission" date="2024-05" db="EMBL/GenBank/DDBJ databases">
        <authorList>
            <person name="Chen Y."/>
            <person name="Shah S."/>
            <person name="Dougan E. K."/>
            <person name="Thang M."/>
            <person name="Chan C."/>
        </authorList>
    </citation>
    <scope>NUCLEOTIDE SEQUENCE [LARGE SCALE GENOMIC DNA]</scope>
</reference>
<evidence type="ECO:0000256" key="2">
    <source>
        <dbReference type="SAM" id="Coils"/>
    </source>
</evidence>
<dbReference type="GO" id="GO:0008270">
    <property type="term" value="F:zinc ion binding"/>
    <property type="evidence" value="ECO:0007669"/>
    <property type="project" value="UniProtKB-KW"/>
</dbReference>
<comment type="caution">
    <text evidence="5">The sequence shown here is derived from an EMBL/GenBank/DDBJ whole genome shotgun (WGS) entry which is preliminary data.</text>
</comment>
<reference evidence="5" key="1">
    <citation type="submission" date="2022-10" db="EMBL/GenBank/DDBJ databases">
        <authorList>
            <person name="Chen Y."/>
            <person name="Dougan E. K."/>
            <person name="Chan C."/>
            <person name="Rhodes N."/>
            <person name="Thang M."/>
        </authorList>
    </citation>
    <scope>NUCLEOTIDE SEQUENCE</scope>
</reference>
<name>A0A9P1FV93_9DINO</name>